<dbReference type="Gene3D" id="3.40.50.10140">
    <property type="entry name" value="Toll/interleukin-1 receptor homology (TIR) domain"/>
    <property type="match status" value="1"/>
</dbReference>
<proteinExistence type="predicted"/>
<protein>
    <recommendedName>
        <fullName evidence="1">TIR domain-containing protein</fullName>
    </recommendedName>
</protein>
<dbReference type="Proteomes" id="UP000091914">
    <property type="component" value="Unassembled WGS sequence"/>
</dbReference>
<reference evidence="2 3" key="1">
    <citation type="submission" date="2016-06" db="EMBL/GenBank/DDBJ databases">
        <authorList>
            <person name="Kjaerup R.B."/>
            <person name="Dalgaard T.S."/>
            <person name="Juul-Madsen H.R."/>
        </authorList>
    </citation>
    <scope>NUCLEOTIDE SEQUENCE [LARGE SCALE GENOMIC DNA]</scope>
    <source>
        <strain evidence="2 3">852002-51834_SCH5396731</strain>
    </source>
</reference>
<evidence type="ECO:0000313" key="3">
    <source>
        <dbReference type="Proteomes" id="UP000091914"/>
    </source>
</evidence>
<feature type="domain" description="TIR" evidence="1">
    <location>
        <begin position="1"/>
        <end position="133"/>
    </location>
</feature>
<dbReference type="GO" id="GO:0007165">
    <property type="term" value="P:signal transduction"/>
    <property type="evidence" value="ECO:0007669"/>
    <property type="project" value="InterPro"/>
</dbReference>
<dbReference type="PROSITE" id="PS50104">
    <property type="entry name" value="TIR"/>
    <property type="match status" value="1"/>
</dbReference>
<dbReference type="InterPro" id="IPR035897">
    <property type="entry name" value="Toll_tir_struct_dom_sf"/>
</dbReference>
<gene>
    <name evidence="2" type="ORF">A5760_19635</name>
</gene>
<dbReference type="SUPFAM" id="SSF52200">
    <property type="entry name" value="Toll/Interleukin receptor TIR domain"/>
    <property type="match status" value="1"/>
</dbReference>
<evidence type="ECO:0000313" key="2">
    <source>
        <dbReference type="EMBL" id="OBB80301.1"/>
    </source>
</evidence>
<comment type="caution">
    <text evidence="2">The sequence shown here is derived from an EMBL/GenBank/DDBJ whole genome shotgun (WGS) entry which is preliminary data.</text>
</comment>
<sequence length="452" mass="51555">MLYDAFISHASEDKDDFVRPLAERMRDQHIKVWFDEFSLRVGDSLRRSIDKGLRQSRFAIVVLSPRFFAKDWPEWELDGLIAREIAERGILLPVWHGVTRDDVLKYSPPLADKLAVPSAVGIEEVVRRLCDVMRPQGSTLVVARDHLIDLGYEPPVVTDDWWLDVAAASESNDMEGGWQSAMGWGRWGFPLPAPSREPTERGRRLARAAMQMQWQNAADDIPITQVTHPDQVHEFIDYTPGLADVCHEYPHYLGVYAPQLTIRGFGGQFEGEFEALYDLSCSRNPKGRCDEQYVLRDPNLATYDASGIACDFVQGYGVISGPSATYYAEPEYIAWLLSDRSRFLPEEIRSVLTVGMAEWGVWPWTESLHRLDDFGYEQGKFDGQLQQELLSVESIDMFHPSRQAIEDAVHRMSFSARLLALPESGDQLAERLLSPQFLAPYFSHRTARRENR</sequence>
<dbReference type="SMART" id="SM00255">
    <property type="entry name" value="TIR"/>
    <property type="match status" value="1"/>
</dbReference>
<name>A0A1A0VAT2_9MYCO</name>
<dbReference type="InterPro" id="IPR000157">
    <property type="entry name" value="TIR_dom"/>
</dbReference>
<evidence type="ECO:0000259" key="1">
    <source>
        <dbReference type="PROSITE" id="PS50104"/>
    </source>
</evidence>
<dbReference type="EMBL" id="LZSX01000088">
    <property type="protein sequence ID" value="OBB80301.1"/>
    <property type="molecule type" value="Genomic_DNA"/>
</dbReference>
<dbReference type="AlphaFoldDB" id="A0A1A0VAT2"/>
<dbReference type="Pfam" id="PF13676">
    <property type="entry name" value="TIR_2"/>
    <property type="match status" value="1"/>
</dbReference>
<dbReference type="RefSeq" id="WP_064884511.1">
    <property type="nucleotide sequence ID" value="NZ_LZSX01000088.1"/>
</dbReference>
<accession>A0A1A0VAT2</accession>
<organism evidence="2 3">
    <name type="scientific">Mycobacterium colombiense</name>
    <dbReference type="NCBI Taxonomy" id="339268"/>
    <lineage>
        <taxon>Bacteria</taxon>
        <taxon>Bacillati</taxon>
        <taxon>Actinomycetota</taxon>
        <taxon>Actinomycetes</taxon>
        <taxon>Mycobacteriales</taxon>
        <taxon>Mycobacteriaceae</taxon>
        <taxon>Mycobacterium</taxon>
        <taxon>Mycobacterium avium complex (MAC)</taxon>
    </lineage>
</organism>